<comment type="caution">
    <text evidence="4">The sequence shown here is derived from an EMBL/GenBank/DDBJ whole genome shotgun (WGS) entry which is preliminary data.</text>
</comment>
<dbReference type="InterPro" id="IPR004136">
    <property type="entry name" value="NMO"/>
</dbReference>
<dbReference type="RefSeq" id="WP_218588732.1">
    <property type="nucleotide sequence ID" value="NZ_JADQDF010000001.1"/>
</dbReference>
<keyword evidence="2" id="KW-0288">FMN</keyword>
<dbReference type="GO" id="GO:0004497">
    <property type="term" value="F:monooxygenase activity"/>
    <property type="evidence" value="ECO:0007669"/>
    <property type="project" value="UniProtKB-KW"/>
</dbReference>
<keyword evidence="1" id="KW-0285">Flavoprotein</keyword>
<keyword evidence="5" id="KW-1185">Reference proteome</keyword>
<dbReference type="EMBL" id="JADQDF010000001">
    <property type="protein sequence ID" value="MBW0126365.1"/>
    <property type="molecule type" value="Genomic_DNA"/>
</dbReference>
<evidence type="ECO:0000313" key="4">
    <source>
        <dbReference type="EMBL" id="MBW0126365.1"/>
    </source>
</evidence>
<evidence type="ECO:0000256" key="2">
    <source>
        <dbReference type="ARBA" id="ARBA00022643"/>
    </source>
</evidence>
<gene>
    <name evidence="4" type="ORF">I4I82_01465</name>
</gene>
<dbReference type="Proteomes" id="UP000694300">
    <property type="component" value="Unassembled WGS sequence"/>
</dbReference>
<dbReference type="Pfam" id="PF03060">
    <property type="entry name" value="NMO"/>
    <property type="match status" value="1"/>
</dbReference>
<evidence type="ECO:0000313" key="5">
    <source>
        <dbReference type="Proteomes" id="UP000694300"/>
    </source>
</evidence>
<keyword evidence="3" id="KW-0560">Oxidoreductase</keyword>
<evidence type="ECO:0000256" key="1">
    <source>
        <dbReference type="ARBA" id="ARBA00022630"/>
    </source>
</evidence>
<protein>
    <submittedName>
        <fullName evidence="4">Nitronate monooxygenase</fullName>
    </submittedName>
</protein>
<keyword evidence="4" id="KW-0503">Monooxygenase</keyword>
<dbReference type="PANTHER" id="PTHR32332:SF20">
    <property type="entry name" value="2-NITROPROPANE DIOXYGENASE-LIKE PROTEIN"/>
    <property type="match status" value="1"/>
</dbReference>
<dbReference type="PANTHER" id="PTHR32332">
    <property type="entry name" value="2-NITROPROPANE DIOXYGENASE"/>
    <property type="match status" value="1"/>
</dbReference>
<reference evidence="4 5" key="1">
    <citation type="submission" date="2020-11" db="EMBL/GenBank/DDBJ databases">
        <title>Pseudonocardia abyssalis sp. nov. and Pseudonocardia oceani sp. nov., description and phylogenomic analysis of two novel actinomycetes isolated from the deep Southern Ocean.</title>
        <authorList>
            <person name="Parra J."/>
        </authorList>
    </citation>
    <scope>NUCLEOTIDE SEQUENCE [LARGE SCALE GENOMIC DNA]</scope>
    <source>
        <strain evidence="5">KRD185</strain>
    </source>
</reference>
<proteinExistence type="predicted"/>
<name>A0ABS6U2B8_9PSEU</name>
<organism evidence="4 5">
    <name type="scientific">Pseudonocardia oceani</name>
    <dbReference type="NCBI Taxonomy" id="2792013"/>
    <lineage>
        <taxon>Bacteria</taxon>
        <taxon>Bacillati</taxon>
        <taxon>Actinomycetota</taxon>
        <taxon>Actinomycetes</taxon>
        <taxon>Pseudonocardiales</taxon>
        <taxon>Pseudonocardiaceae</taxon>
        <taxon>Pseudonocardia</taxon>
    </lineage>
</organism>
<accession>A0ABS6U2B8</accession>
<sequence length="334" mass="34275">MAWRTRITELLGVRYPIMQAGMGVVAGGRLAAAVSDAGGVGCIGASRMSPAELDEEIALVQAATSAPFGVDFLFPDLGERPAGPDGGASHAVDPALRAELLEIVYRRRVPLIVYAMKLPAGAADEAHEHGIRVMTLVGTARHAARAQQLGADAVVATGTEAGGHTGAVALSVLVPAVAREVDIPVVAAGGIATGAGVAAALALGADGVWVGTRFLATHEAAVHDDVRKEAVARTEDQTVISRALSGKTCRLATNDFTAHWATREIKPFPEQAIEINRQGLVLKGLREGDVVGSPIPLGQSTALVDRVDGAAAVLADLVGGAERALRGLAERMAP</sequence>
<dbReference type="CDD" id="cd04730">
    <property type="entry name" value="NPD_like"/>
    <property type="match status" value="1"/>
</dbReference>
<evidence type="ECO:0000256" key="3">
    <source>
        <dbReference type="ARBA" id="ARBA00023002"/>
    </source>
</evidence>